<keyword evidence="9" id="KW-0472">Membrane</keyword>
<dbReference type="CDD" id="cd00342">
    <property type="entry name" value="gram_neg_porins"/>
    <property type="match status" value="1"/>
</dbReference>
<keyword evidence="3" id="KW-0813">Transport</keyword>
<evidence type="ECO:0000256" key="10">
    <source>
        <dbReference type="ARBA" id="ARBA00023237"/>
    </source>
</evidence>
<evidence type="ECO:0000313" key="13">
    <source>
        <dbReference type="EMBL" id="MDP4301924.1"/>
    </source>
</evidence>
<evidence type="ECO:0000256" key="11">
    <source>
        <dbReference type="SAM" id="SignalP"/>
    </source>
</evidence>
<evidence type="ECO:0000256" key="5">
    <source>
        <dbReference type="ARBA" id="ARBA00022692"/>
    </source>
</evidence>
<name>A0ABT9G648_LEPDI</name>
<evidence type="ECO:0000313" key="14">
    <source>
        <dbReference type="Proteomes" id="UP001235760"/>
    </source>
</evidence>
<accession>A0ABT9G648</accession>
<gene>
    <name evidence="13" type="ORF">Q8X39_14880</name>
</gene>
<evidence type="ECO:0000256" key="4">
    <source>
        <dbReference type="ARBA" id="ARBA00022452"/>
    </source>
</evidence>
<feature type="signal peptide" evidence="11">
    <location>
        <begin position="1"/>
        <end position="20"/>
    </location>
</feature>
<dbReference type="Gene3D" id="2.40.160.10">
    <property type="entry name" value="Porin"/>
    <property type="match status" value="1"/>
</dbReference>
<dbReference type="PANTHER" id="PTHR34501">
    <property type="entry name" value="PROTEIN YDDL-RELATED"/>
    <property type="match status" value="1"/>
</dbReference>
<sequence>MKKSLIALAVLSAFAGVASAQSSVTLSGGLDAGLRRTANATSVGGAASSRNNITFSGTEDLGNGNNVFFTLNHRYNIQNGTQNGANNTSQDGNSGDPAAQFWRNTFVGFKNTNVGDVRVGRMLMPLQELNGGFEAWYGGDTVAAVHTDGRSANAATSGLRTNQGTYLRSANFGGVVLHAGYGRKEVSPTASPNTTQDDTVAPKGFGATFTFGPATLGAATDTNGNNKKSVGLYGKYNAGVAIVYAQFERSDTNATATGTNTDKDKRFSVSADVPVGAITFKVGYRQMDRADIAGTNKKVGAGLEYALSPRTKLYTNLSKVSGSDGEVANTSATTLSTAQTTTAVNGKKLSADVGIWHKF</sequence>
<feature type="chain" id="PRO_5046627798" evidence="11">
    <location>
        <begin position="21"/>
        <end position="359"/>
    </location>
</feature>
<dbReference type="InterPro" id="IPR050298">
    <property type="entry name" value="Gram-neg_bact_OMP"/>
</dbReference>
<keyword evidence="5" id="KW-0812">Transmembrane</keyword>
<evidence type="ECO:0000256" key="6">
    <source>
        <dbReference type="ARBA" id="ARBA00022729"/>
    </source>
</evidence>
<evidence type="ECO:0000259" key="12">
    <source>
        <dbReference type="Pfam" id="PF13609"/>
    </source>
</evidence>
<dbReference type="PANTHER" id="PTHR34501:SF9">
    <property type="entry name" value="MAJOR OUTER MEMBRANE PROTEIN P.IA"/>
    <property type="match status" value="1"/>
</dbReference>
<evidence type="ECO:0000256" key="9">
    <source>
        <dbReference type="ARBA" id="ARBA00023136"/>
    </source>
</evidence>
<evidence type="ECO:0000256" key="8">
    <source>
        <dbReference type="ARBA" id="ARBA00023114"/>
    </source>
</evidence>
<reference evidence="13 14" key="1">
    <citation type="submission" date="2023-08" db="EMBL/GenBank/DDBJ databases">
        <authorList>
            <person name="Roldan D.M."/>
            <person name="Menes R.J."/>
        </authorList>
    </citation>
    <scope>NUCLEOTIDE SEQUENCE [LARGE SCALE GENOMIC DNA]</scope>
    <source>
        <strain evidence="13 14">CCM 2812</strain>
    </source>
</reference>
<keyword evidence="14" id="KW-1185">Reference proteome</keyword>
<dbReference type="RefSeq" id="WP_305750468.1">
    <property type="nucleotide sequence ID" value="NZ_JAUZEE010000008.1"/>
</dbReference>
<comment type="caution">
    <text evidence="13">The sequence shown here is derived from an EMBL/GenBank/DDBJ whole genome shotgun (WGS) entry which is preliminary data.</text>
</comment>
<comment type="subcellular location">
    <subcellularLocation>
        <location evidence="1">Cell outer membrane</location>
        <topology evidence="1">Multi-pass membrane protein</topology>
    </subcellularLocation>
</comment>
<keyword evidence="8" id="KW-0626">Porin</keyword>
<keyword evidence="7" id="KW-0406">Ion transport</keyword>
<keyword evidence="4" id="KW-1134">Transmembrane beta strand</keyword>
<feature type="domain" description="Porin" evidence="12">
    <location>
        <begin position="7"/>
        <end position="323"/>
    </location>
</feature>
<proteinExistence type="predicted"/>
<dbReference type="Pfam" id="PF13609">
    <property type="entry name" value="Porin_4"/>
    <property type="match status" value="1"/>
</dbReference>
<evidence type="ECO:0000256" key="1">
    <source>
        <dbReference type="ARBA" id="ARBA00004571"/>
    </source>
</evidence>
<dbReference type="SUPFAM" id="SSF56935">
    <property type="entry name" value="Porins"/>
    <property type="match status" value="1"/>
</dbReference>
<evidence type="ECO:0000256" key="7">
    <source>
        <dbReference type="ARBA" id="ARBA00023065"/>
    </source>
</evidence>
<evidence type="ECO:0000256" key="2">
    <source>
        <dbReference type="ARBA" id="ARBA00011233"/>
    </source>
</evidence>
<protein>
    <submittedName>
        <fullName evidence="13">Porin</fullName>
    </submittedName>
</protein>
<dbReference type="InterPro" id="IPR023614">
    <property type="entry name" value="Porin_dom_sf"/>
</dbReference>
<dbReference type="Proteomes" id="UP001235760">
    <property type="component" value="Unassembled WGS sequence"/>
</dbReference>
<organism evidence="13 14">
    <name type="scientific">Leptothrix discophora</name>
    <dbReference type="NCBI Taxonomy" id="89"/>
    <lineage>
        <taxon>Bacteria</taxon>
        <taxon>Pseudomonadati</taxon>
        <taxon>Pseudomonadota</taxon>
        <taxon>Betaproteobacteria</taxon>
        <taxon>Burkholderiales</taxon>
        <taxon>Sphaerotilaceae</taxon>
        <taxon>Leptothrix</taxon>
    </lineage>
</organism>
<dbReference type="EMBL" id="JAUZEE010000008">
    <property type="protein sequence ID" value="MDP4301924.1"/>
    <property type="molecule type" value="Genomic_DNA"/>
</dbReference>
<comment type="subunit">
    <text evidence="2">Homotrimer.</text>
</comment>
<dbReference type="InterPro" id="IPR033900">
    <property type="entry name" value="Gram_neg_porin_domain"/>
</dbReference>
<keyword evidence="6 11" id="KW-0732">Signal</keyword>
<keyword evidence="10" id="KW-0998">Cell outer membrane</keyword>
<evidence type="ECO:0000256" key="3">
    <source>
        <dbReference type="ARBA" id="ARBA00022448"/>
    </source>
</evidence>